<keyword evidence="1" id="KW-0812">Transmembrane</keyword>
<sequence>MLGYDLSKKTVIFELHPWVLVGICVGVTFILFLFLISLWITYKRSTTSSSWKHIISKISKEIQEVQAGSVFSLSTEAEPSPLTTKH</sequence>
<gene>
    <name evidence="2" type="ORF">Cni_G01850</name>
</gene>
<keyword evidence="3" id="KW-1185">Reference proteome</keyword>
<accession>A0AAQ3Q258</accession>
<organism evidence="2 3">
    <name type="scientific">Canna indica</name>
    <name type="common">Indian-shot</name>
    <dbReference type="NCBI Taxonomy" id="4628"/>
    <lineage>
        <taxon>Eukaryota</taxon>
        <taxon>Viridiplantae</taxon>
        <taxon>Streptophyta</taxon>
        <taxon>Embryophyta</taxon>
        <taxon>Tracheophyta</taxon>
        <taxon>Spermatophyta</taxon>
        <taxon>Magnoliopsida</taxon>
        <taxon>Liliopsida</taxon>
        <taxon>Zingiberales</taxon>
        <taxon>Cannaceae</taxon>
        <taxon>Canna</taxon>
    </lineage>
</organism>
<evidence type="ECO:0000256" key="1">
    <source>
        <dbReference type="SAM" id="Phobius"/>
    </source>
</evidence>
<reference evidence="2 3" key="1">
    <citation type="submission" date="2023-10" db="EMBL/GenBank/DDBJ databases">
        <title>Chromosome-scale genome assembly provides insights into flower coloration mechanisms of Canna indica.</title>
        <authorList>
            <person name="Li C."/>
        </authorList>
    </citation>
    <scope>NUCLEOTIDE SEQUENCE [LARGE SCALE GENOMIC DNA]</scope>
    <source>
        <tissue evidence="2">Flower</tissue>
    </source>
</reference>
<evidence type="ECO:0000313" key="3">
    <source>
        <dbReference type="Proteomes" id="UP001327560"/>
    </source>
</evidence>
<dbReference type="Proteomes" id="UP001327560">
    <property type="component" value="Chromosome 1"/>
</dbReference>
<evidence type="ECO:0000313" key="2">
    <source>
        <dbReference type="EMBL" id="WOK93157.1"/>
    </source>
</evidence>
<keyword evidence="1" id="KW-1133">Transmembrane helix</keyword>
<name>A0AAQ3Q258_9LILI</name>
<protein>
    <submittedName>
        <fullName evidence="2">Uncharacterized protein</fullName>
    </submittedName>
</protein>
<dbReference type="EMBL" id="CP136890">
    <property type="protein sequence ID" value="WOK93157.1"/>
    <property type="molecule type" value="Genomic_DNA"/>
</dbReference>
<dbReference type="AlphaFoldDB" id="A0AAQ3Q258"/>
<feature type="transmembrane region" description="Helical" evidence="1">
    <location>
        <begin position="20"/>
        <end position="42"/>
    </location>
</feature>
<proteinExistence type="predicted"/>
<keyword evidence="1" id="KW-0472">Membrane</keyword>